<feature type="compositionally biased region" description="Basic and acidic residues" evidence="1">
    <location>
        <begin position="215"/>
        <end position="226"/>
    </location>
</feature>
<organism evidence="2">
    <name type="scientific">uncultured Truepera sp</name>
    <dbReference type="NCBI Taxonomy" id="543023"/>
    <lineage>
        <taxon>Bacteria</taxon>
        <taxon>Thermotogati</taxon>
        <taxon>Deinococcota</taxon>
        <taxon>Deinococci</taxon>
        <taxon>Trueperales</taxon>
        <taxon>Trueperaceae</taxon>
        <taxon>Truepera</taxon>
        <taxon>environmental samples</taxon>
    </lineage>
</organism>
<dbReference type="SUPFAM" id="SSF52540">
    <property type="entry name" value="P-loop containing nucleoside triphosphate hydrolases"/>
    <property type="match status" value="1"/>
</dbReference>
<dbReference type="EC" id="2.7.1.48" evidence="2"/>
<sequence>MRQNNAIAPKLRFMSARQQVLEVVAARILKTSSPYVLRVAVDGVDGAGKTVFADELAQVLKTSGQDVIRASVDGFHNSRELRYRLGRGSPEGFYRDSYDYDALKRNLLEPLSPGGSGCYRTAVYNVAAETPVTVPERQAAPGAILLLDGIFLHRPELRPYWDVSVWLEVAFSVSIPRGAQRGVGSPDSHAPQNRRYVEGQKLYLVDKMAKIARSTHDADEGPDPHHRLYPLPLPPLQRCRPRRRRRRLHRAPE</sequence>
<feature type="region of interest" description="Disordered" evidence="1">
    <location>
        <begin position="215"/>
        <end position="253"/>
    </location>
</feature>
<keyword evidence="2" id="KW-0418">Kinase</keyword>
<dbReference type="EMBL" id="CADCWP010000020">
    <property type="protein sequence ID" value="CAA9557286.1"/>
    <property type="molecule type" value="Genomic_DNA"/>
</dbReference>
<dbReference type="Gene3D" id="3.40.50.300">
    <property type="entry name" value="P-loop containing nucleotide triphosphate hydrolases"/>
    <property type="match status" value="1"/>
</dbReference>
<dbReference type="AlphaFoldDB" id="A0A6J4USX7"/>
<dbReference type="GO" id="GO:0004849">
    <property type="term" value="F:uridine kinase activity"/>
    <property type="evidence" value="ECO:0007669"/>
    <property type="project" value="UniProtKB-EC"/>
</dbReference>
<proteinExistence type="predicted"/>
<keyword evidence="2" id="KW-0808">Transferase</keyword>
<evidence type="ECO:0000313" key="2">
    <source>
        <dbReference type="EMBL" id="CAA9557286.1"/>
    </source>
</evidence>
<name>A0A6J4USX7_9DEIN</name>
<dbReference type="InterPro" id="IPR027417">
    <property type="entry name" value="P-loop_NTPase"/>
</dbReference>
<feature type="compositionally biased region" description="Basic residues" evidence="1">
    <location>
        <begin position="239"/>
        <end position="253"/>
    </location>
</feature>
<accession>A0A6J4USX7</accession>
<reference evidence="2" key="1">
    <citation type="submission" date="2020-02" db="EMBL/GenBank/DDBJ databases">
        <authorList>
            <person name="Meier V. D."/>
        </authorList>
    </citation>
    <scope>NUCLEOTIDE SEQUENCE</scope>
    <source>
        <strain evidence="2">AVDCRST_MAG86</strain>
    </source>
</reference>
<gene>
    <name evidence="2" type="ORF">AVDCRST_MAG86-299</name>
</gene>
<evidence type="ECO:0000256" key="1">
    <source>
        <dbReference type="SAM" id="MobiDB-lite"/>
    </source>
</evidence>
<protein>
    <submittedName>
        <fullName evidence="2">Uridine kinase</fullName>
        <ecNumber evidence="2">2.7.1.48</ecNumber>
    </submittedName>
</protein>